<dbReference type="GO" id="GO:0005737">
    <property type="term" value="C:cytoplasm"/>
    <property type="evidence" value="ECO:0007669"/>
    <property type="project" value="TreeGrafter"/>
</dbReference>
<feature type="domain" description="Peptide methionine sulphoxide reductase MsrA" evidence="5">
    <location>
        <begin position="26"/>
        <end position="179"/>
    </location>
</feature>
<dbReference type="GO" id="GO:0033744">
    <property type="term" value="F:L-methionine:thioredoxin-disulfide S-oxidoreductase activity"/>
    <property type="evidence" value="ECO:0007669"/>
    <property type="project" value="RHEA"/>
</dbReference>
<dbReference type="EC" id="1.8.4.11" evidence="1"/>
<name>A0A3B0RI84_9ZZZZ</name>
<comment type="catalytic activity">
    <reaction evidence="4">
        <text>[thioredoxin]-disulfide + L-methionine + H2O = L-methionine (S)-S-oxide + [thioredoxin]-dithiol</text>
        <dbReference type="Rhea" id="RHEA:19993"/>
        <dbReference type="Rhea" id="RHEA-COMP:10698"/>
        <dbReference type="Rhea" id="RHEA-COMP:10700"/>
        <dbReference type="ChEBI" id="CHEBI:15377"/>
        <dbReference type="ChEBI" id="CHEBI:29950"/>
        <dbReference type="ChEBI" id="CHEBI:50058"/>
        <dbReference type="ChEBI" id="CHEBI:57844"/>
        <dbReference type="ChEBI" id="CHEBI:58772"/>
        <dbReference type="EC" id="1.8.4.11"/>
    </reaction>
</comment>
<dbReference type="HAMAP" id="MF_01401">
    <property type="entry name" value="MsrA"/>
    <property type="match status" value="1"/>
</dbReference>
<evidence type="ECO:0000259" key="5">
    <source>
        <dbReference type="Pfam" id="PF01625"/>
    </source>
</evidence>
<gene>
    <name evidence="6" type="ORF">MNBD_ALPHA06-1324</name>
</gene>
<dbReference type="GO" id="GO:0034599">
    <property type="term" value="P:cellular response to oxidative stress"/>
    <property type="evidence" value="ECO:0007669"/>
    <property type="project" value="TreeGrafter"/>
</dbReference>
<protein>
    <recommendedName>
        <fullName evidence="1">peptide-methionine (S)-S-oxide reductase</fullName>
        <ecNumber evidence="1">1.8.4.11</ecNumber>
    </recommendedName>
</protein>
<keyword evidence="2 6" id="KW-0560">Oxidoreductase</keyword>
<evidence type="ECO:0000256" key="3">
    <source>
        <dbReference type="ARBA" id="ARBA00047806"/>
    </source>
</evidence>
<dbReference type="PANTHER" id="PTHR42799:SF2">
    <property type="entry name" value="MITOCHONDRIAL PEPTIDE METHIONINE SULFOXIDE REDUCTASE"/>
    <property type="match status" value="1"/>
</dbReference>
<dbReference type="NCBIfam" id="TIGR00401">
    <property type="entry name" value="msrA"/>
    <property type="match status" value="1"/>
</dbReference>
<reference evidence="6" key="1">
    <citation type="submission" date="2018-06" db="EMBL/GenBank/DDBJ databases">
        <authorList>
            <person name="Zhirakovskaya E."/>
        </authorList>
    </citation>
    <scope>NUCLEOTIDE SEQUENCE</scope>
</reference>
<accession>A0A3B0RI84</accession>
<dbReference type="Gene3D" id="3.30.1060.10">
    <property type="entry name" value="Peptide methionine sulphoxide reductase MsrA"/>
    <property type="match status" value="1"/>
</dbReference>
<dbReference type="GO" id="GO:0008113">
    <property type="term" value="F:peptide-methionine (S)-S-oxide reductase activity"/>
    <property type="evidence" value="ECO:0007669"/>
    <property type="project" value="UniProtKB-EC"/>
</dbReference>
<dbReference type="AlphaFoldDB" id="A0A3B0RI84"/>
<dbReference type="InterPro" id="IPR036509">
    <property type="entry name" value="Met_Sox_Rdtase_MsrA_sf"/>
</dbReference>
<sequence length="192" mass="21342">MNTKPLSHAINGRSLSPPWPEGLQVIGFCMGCFWGAERLFWQQDGVYLTRAGYQGGDLSQPTYQQVCQQQSGHAETVQVIFDPKQVSLQQLLAVFWENHDPTQGNAQGNDRGPQYRSMIFAQDETQAAIAQNSLRDTQVLLDEKGFGSITTQIAIATKFWLAEEQHQQYLAKNPGGYCNLSGTGIACERKNS</sequence>
<dbReference type="SUPFAM" id="SSF55068">
    <property type="entry name" value="Peptide methionine sulfoxide reductase"/>
    <property type="match status" value="1"/>
</dbReference>
<dbReference type="InterPro" id="IPR002569">
    <property type="entry name" value="Met_Sox_Rdtase_MsrA_dom"/>
</dbReference>
<dbReference type="PANTHER" id="PTHR42799">
    <property type="entry name" value="MITOCHONDRIAL PEPTIDE METHIONINE SULFOXIDE REDUCTASE"/>
    <property type="match status" value="1"/>
</dbReference>
<dbReference type="InterPro" id="IPR050162">
    <property type="entry name" value="MsrA_MetSO_reductase"/>
</dbReference>
<organism evidence="6">
    <name type="scientific">hydrothermal vent metagenome</name>
    <dbReference type="NCBI Taxonomy" id="652676"/>
    <lineage>
        <taxon>unclassified sequences</taxon>
        <taxon>metagenomes</taxon>
        <taxon>ecological metagenomes</taxon>
    </lineage>
</organism>
<dbReference type="EMBL" id="UOEE01000051">
    <property type="protein sequence ID" value="VAV87918.1"/>
    <property type="molecule type" value="Genomic_DNA"/>
</dbReference>
<evidence type="ECO:0000313" key="6">
    <source>
        <dbReference type="EMBL" id="VAV87918.1"/>
    </source>
</evidence>
<proteinExistence type="inferred from homology"/>
<evidence type="ECO:0000256" key="2">
    <source>
        <dbReference type="ARBA" id="ARBA00023002"/>
    </source>
</evidence>
<evidence type="ECO:0000256" key="4">
    <source>
        <dbReference type="ARBA" id="ARBA00048782"/>
    </source>
</evidence>
<evidence type="ECO:0000256" key="1">
    <source>
        <dbReference type="ARBA" id="ARBA00012502"/>
    </source>
</evidence>
<dbReference type="Pfam" id="PF01625">
    <property type="entry name" value="PMSR"/>
    <property type="match status" value="1"/>
</dbReference>
<comment type="catalytic activity">
    <reaction evidence="3">
        <text>L-methionyl-[protein] + [thioredoxin]-disulfide + H2O = L-methionyl-(S)-S-oxide-[protein] + [thioredoxin]-dithiol</text>
        <dbReference type="Rhea" id="RHEA:14217"/>
        <dbReference type="Rhea" id="RHEA-COMP:10698"/>
        <dbReference type="Rhea" id="RHEA-COMP:10700"/>
        <dbReference type="Rhea" id="RHEA-COMP:12313"/>
        <dbReference type="Rhea" id="RHEA-COMP:12315"/>
        <dbReference type="ChEBI" id="CHEBI:15377"/>
        <dbReference type="ChEBI" id="CHEBI:16044"/>
        <dbReference type="ChEBI" id="CHEBI:29950"/>
        <dbReference type="ChEBI" id="CHEBI:44120"/>
        <dbReference type="ChEBI" id="CHEBI:50058"/>
        <dbReference type="EC" id="1.8.4.11"/>
    </reaction>
</comment>